<evidence type="ECO:0000313" key="2">
    <source>
        <dbReference type="EMBL" id="TDC02653.1"/>
    </source>
</evidence>
<dbReference type="EMBL" id="SMKE01000002">
    <property type="protein sequence ID" value="TDC02653.1"/>
    <property type="molecule type" value="Genomic_DNA"/>
</dbReference>
<evidence type="ECO:0000256" key="1">
    <source>
        <dbReference type="SAM" id="MobiDB-lite"/>
    </source>
</evidence>
<keyword evidence="3" id="KW-1185">Reference proteome</keyword>
<dbReference type="Proteomes" id="UP000295626">
    <property type="component" value="Unassembled WGS sequence"/>
</dbReference>
<protein>
    <submittedName>
        <fullName evidence="2">Uncharacterized protein</fullName>
    </submittedName>
</protein>
<comment type="caution">
    <text evidence="2">The sequence shown here is derived from an EMBL/GenBank/DDBJ whole genome shotgun (WGS) entry which is preliminary data.</text>
</comment>
<organism evidence="2 3">
    <name type="scientific">Micromonospora fluostatini</name>
    <dbReference type="NCBI Taxonomy" id="1629071"/>
    <lineage>
        <taxon>Bacteria</taxon>
        <taxon>Bacillati</taxon>
        <taxon>Actinomycetota</taxon>
        <taxon>Actinomycetes</taxon>
        <taxon>Micromonosporales</taxon>
        <taxon>Micromonosporaceae</taxon>
        <taxon>Micromonospora</taxon>
    </lineage>
</organism>
<accession>A0ABY2DM88</accession>
<name>A0ABY2DM88_9ACTN</name>
<proteinExistence type="predicted"/>
<reference evidence="2 3" key="1">
    <citation type="submission" date="2019-02" db="EMBL/GenBank/DDBJ databases">
        <title>Draft genome sequences of novel Actinobacteria.</title>
        <authorList>
            <person name="Sahin N."/>
            <person name="Ay H."/>
            <person name="Saygin H."/>
        </authorList>
    </citation>
    <scope>NUCLEOTIDE SEQUENCE [LARGE SCALE GENOMIC DNA]</scope>
    <source>
        <strain evidence="2 3">JCM 30529</strain>
    </source>
</reference>
<sequence length="142" mass="16051">MEDNRWVEVEPLGPQEAGSTGGDEQLSESWSRQFVLPANAEGLTPVMTIHYYVALENHNDADSAHLLRRQIEYTLCTDPKNPGDTERWSDYSYVRMPFPGAPTEKDARSACATMPVPTVAIWDGVPWRQTVDSPWWRAGERS</sequence>
<evidence type="ECO:0000313" key="3">
    <source>
        <dbReference type="Proteomes" id="UP000295626"/>
    </source>
</evidence>
<feature type="region of interest" description="Disordered" evidence="1">
    <location>
        <begin position="1"/>
        <end position="28"/>
    </location>
</feature>
<gene>
    <name evidence="2" type="ORF">E1091_00180</name>
</gene>